<feature type="non-terminal residue" evidence="1">
    <location>
        <position position="1"/>
    </location>
</feature>
<dbReference type="EMBL" id="BARS01052149">
    <property type="protein sequence ID" value="GAG51782.1"/>
    <property type="molecule type" value="Genomic_DNA"/>
</dbReference>
<reference evidence="1" key="1">
    <citation type="journal article" date="2014" name="Front. Microbiol.">
        <title>High frequency of phylogenetically diverse reductive dehalogenase-homologous genes in deep subseafloor sedimentary metagenomes.</title>
        <authorList>
            <person name="Kawai M."/>
            <person name="Futagami T."/>
            <person name="Toyoda A."/>
            <person name="Takaki Y."/>
            <person name="Nishi S."/>
            <person name="Hori S."/>
            <person name="Arai W."/>
            <person name="Tsubouchi T."/>
            <person name="Morono Y."/>
            <person name="Uchiyama I."/>
            <person name="Ito T."/>
            <person name="Fujiyama A."/>
            <person name="Inagaki F."/>
            <person name="Takami H."/>
        </authorList>
    </citation>
    <scope>NUCLEOTIDE SEQUENCE</scope>
    <source>
        <strain evidence="1">Expedition CK06-06</strain>
    </source>
</reference>
<comment type="caution">
    <text evidence="1">The sequence shown here is derived from an EMBL/GenBank/DDBJ whole genome shotgun (WGS) entry which is preliminary data.</text>
</comment>
<protein>
    <recommendedName>
        <fullName evidence="2">Bacterial Ig-like domain-containing protein</fullName>
    </recommendedName>
</protein>
<feature type="non-terminal residue" evidence="1">
    <location>
        <position position="233"/>
    </location>
</feature>
<name>X0YZ90_9ZZZZ</name>
<evidence type="ECO:0000313" key="1">
    <source>
        <dbReference type="EMBL" id="GAG51782.1"/>
    </source>
</evidence>
<accession>X0YZ90</accession>
<evidence type="ECO:0008006" key="2">
    <source>
        <dbReference type="Google" id="ProtNLM"/>
    </source>
</evidence>
<organism evidence="1">
    <name type="scientific">marine sediment metagenome</name>
    <dbReference type="NCBI Taxonomy" id="412755"/>
    <lineage>
        <taxon>unclassified sequences</taxon>
        <taxon>metagenomes</taxon>
        <taxon>ecological metagenomes</taxon>
    </lineage>
</organism>
<sequence>QWDGGTLKDGSSFLVSNTLVLNGSDVIPSTPGLHNLTIISYNTTLHEFVFSFFFLVDTEKPIIGDVSGINDNRFESSEYFTFTISDNNASVSDLTVLFSIDDTDNITLVAPSFQINLADLSLAEGFHEFYIYVFDLAGNYEIQNVFFYIDNVAPVVEIIIPDLVTLNSLYYLAENELIIVSVYDEDPDITTEYIWNSGIPQPFVGSFILPYVDVAGSLVINAYDSKNHLGVDS</sequence>
<dbReference type="AlphaFoldDB" id="X0YZ90"/>
<proteinExistence type="predicted"/>
<gene>
    <name evidence="1" type="ORF">S01H1_77574</name>
</gene>